<dbReference type="Gene3D" id="3.40.50.2300">
    <property type="match status" value="2"/>
</dbReference>
<organism evidence="4 5">
    <name type="scientific">Stomatobaculum longum</name>
    <dbReference type="NCBI Taxonomy" id="796942"/>
    <lineage>
        <taxon>Bacteria</taxon>
        <taxon>Bacillati</taxon>
        <taxon>Bacillota</taxon>
        <taxon>Clostridia</taxon>
        <taxon>Lachnospirales</taxon>
        <taxon>Lachnospiraceae</taxon>
        <taxon>Stomatobaculum</taxon>
    </lineage>
</organism>
<dbReference type="EMBL" id="AGEL01000006">
    <property type="protein sequence ID" value="EHO17155.1"/>
    <property type="molecule type" value="Genomic_DNA"/>
</dbReference>
<dbReference type="PANTHER" id="PTHR43208:SF1">
    <property type="entry name" value="ABC TRANSPORTER SUBSTRATE-BINDING PROTEIN"/>
    <property type="match status" value="1"/>
</dbReference>
<evidence type="ECO:0000256" key="1">
    <source>
        <dbReference type="ARBA" id="ARBA00022729"/>
    </source>
</evidence>
<reference evidence="4 5" key="1">
    <citation type="submission" date="2011-10" db="EMBL/GenBank/DDBJ databases">
        <title>The Genome Sequence of Lachnospiraceae bacterium ACC2.</title>
        <authorList>
            <consortium name="The Broad Institute Genome Sequencing Platform"/>
            <person name="Earl A."/>
            <person name="Ward D."/>
            <person name="Feldgarden M."/>
            <person name="Gevers D."/>
            <person name="Sizova M."/>
            <person name="Hazen A."/>
            <person name="Epstein S."/>
            <person name="Young S.K."/>
            <person name="Zeng Q."/>
            <person name="Gargeya S."/>
            <person name="Fitzgerald M."/>
            <person name="Haas B."/>
            <person name="Abouelleil A."/>
            <person name="Alvarado L."/>
            <person name="Arachchi H.M."/>
            <person name="Berlin A."/>
            <person name="Brown A."/>
            <person name="Chapman S.B."/>
            <person name="Chen Z."/>
            <person name="Dunbar C."/>
            <person name="Freedman E."/>
            <person name="Gearin G."/>
            <person name="Goldberg J."/>
            <person name="Griggs A."/>
            <person name="Gujja S."/>
            <person name="Heiman D."/>
            <person name="Howarth C."/>
            <person name="Larson L."/>
            <person name="Lui A."/>
            <person name="MacDonald P.J.P."/>
            <person name="Montmayeur A."/>
            <person name="Murphy C."/>
            <person name="Neiman D."/>
            <person name="Pearson M."/>
            <person name="Priest M."/>
            <person name="Roberts A."/>
            <person name="Saif S."/>
            <person name="Shea T."/>
            <person name="Shenoy N."/>
            <person name="Sisk P."/>
            <person name="Stolte C."/>
            <person name="Sykes S."/>
            <person name="Wortman J."/>
            <person name="Nusbaum C."/>
            <person name="Birren B."/>
        </authorList>
    </citation>
    <scope>NUCLEOTIDE SEQUENCE [LARGE SCALE GENOMIC DNA]</scope>
    <source>
        <strain evidence="4 5">ACC2</strain>
    </source>
</reference>
<evidence type="ECO:0000256" key="2">
    <source>
        <dbReference type="SAM" id="SignalP"/>
    </source>
</evidence>
<dbReference type="PROSITE" id="PS51257">
    <property type="entry name" value="PROKAR_LIPOPROTEIN"/>
    <property type="match status" value="1"/>
</dbReference>
<dbReference type="AlphaFoldDB" id="A0AA36Y5D6"/>
<dbReference type="Proteomes" id="UP000018466">
    <property type="component" value="Unassembled WGS sequence"/>
</dbReference>
<evidence type="ECO:0000259" key="3">
    <source>
        <dbReference type="Pfam" id="PF02608"/>
    </source>
</evidence>
<proteinExistence type="predicted"/>
<feature type="signal peptide" evidence="2">
    <location>
        <begin position="1"/>
        <end position="25"/>
    </location>
</feature>
<dbReference type="RefSeq" id="WP_009532587.1">
    <property type="nucleotide sequence ID" value="NZ_JH590862.1"/>
</dbReference>
<dbReference type="InterPro" id="IPR052910">
    <property type="entry name" value="ABC-Purine-Binding"/>
</dbReference>
<dbReference type="Pfam" id="PF02608">
    <property type="entry name" value="Bmp"/>
    <property type="match status" value="1"/>
</dbReference>
<keyword evidence="1 2" id="KW-0732">Signal</keyword>
<feature type="domain" description="ABC transporter substrate-binding protein PnrA-like" evidence="3">
    <location>
        <begin position="63"/>
        <end position="352"/>
    </location>
</feature>
<dbReference type="InterPro" id="IPR003760">
    <property type="entry name" value="PnrA-like"/>
</dbReference>
<comment type="caution">
    <text evidence="4">The sequence shown here is derived from an EMBL/GenBank/DDBJ whole genome shotgun (WGS) entry which is preliminary data.</text>
</comment>
<dbReference type="GeneID" id="86940529"/>
<feature type="chain" id="PRO_5041450366" description="ABC transporter substrate-binding protein PnrA-like domain-containing protein" evidence="2">
    <location>
        <begin position="26"/>
        <end position="408"/>
    </location>
</feature>
<name>A0AA36Y5D6_9FIRM</name>
<dbReference type="GO" id="GO:0005886">
    <property type="term" value="C:plasma membrane"/>
    <property type="evidence" value="ECO:0007669"/>
    <property type="project" value="InterPro"/>
</dbReference>
<keyword evidence="5" id="KW-1185">Reference proteome</keyword>
<accession>A0AA36Y5D6</accession>
<protein>
    <recommendedName>
        <fullName evidence="3">ABC transporter substrate-binding protein PnrA-like domain-containing protein</fullName>
    </recommendedName>
</protein>
<evidence type="ECO:0000313" key="4">
    <source>
        <dbReference type="EMBL" id="EHO17155.1"/>
    </source>
</evidence>
<dbReference type="PANTHER" id="PTHR43208">
    <property type="entry name" value="ABC TRANSPORTER SUBSTRATE-BINDING PROTEIN"/>
    <property type="match status" value="1"/>
</dbReference>
<dbReference type="CDD" id="cd19963">
    <property type="entry name" value="PBP1_BMP-like"/>
    <property type="match status" value="1"/>
</dbReference>
<gene>
    <name evidence="4" type="ORF">HMPREF9623_00754</name>
</gene>
<evidence type="ECO:0000313" key="5">
    <source>
        <dbReference type="Proteomes" id="UP000018466"/>
    </source>
</evidence>
<sequence length="408" mass="43559">MKKTAKAVCALLSAALLLAGCGSSAKTETKAAAESTTTADGSTQTVVPKEKLKIGMLLIGDENEGYSASHINGLKEAAKTLGLSEDQLILKTNIREDESSLDATEDLANQGCQLIFGTSFGYESYMLEVAKDHPEITFCHASGNQAAGASLSNFHNYFDDIFEARYVSGVAAGLKLKQMIDEGKIKADQARLGYVGAYPYAEVISGYTAFYLGAKSVVPETTMKVLYTNSWGDPAVEAETAKQLISDGCVLLSQHADTTGAPTAAEEEKVPCVGYNIDMTGVAPDSAITSPTNNWEVYYEYAIQSVLSGEPIATDWSEGFAQDAVRLTKLGTAAAPGTEEKLKEVEQKIKDGALHVFDTKTFTVNGKEVTSYAPNGQELVSDGYFHESEYRSSPSFDLIVDGIEATAN</sequence>